<sequence>DRGSFRELSLALEGLESEGFKLSRRPRAPPRAVVPFTTRPSGRGPLRGCPSEGFLSKFVLIF</sequence>
<dbReference type="AlphaFoldDB" id="A0AAF0Q822"/>
<dbReference type="Proteomes" id="UP001234989">
    <property type="component" value="Chromosome 3"/>
</dbReference>
<accession>A0AAF0Q822</accession>
<proteinExistence type="predicted"/>
<name>A0AAF0Q822_SOLVR</name>
<keyword evidence="2" id="KW-1185">Reference proteome</keyword>
<evidence type="ECO:0000313" key="2">
    <source>
        <dbReference type="Proteomes" id="UP001234989"/>
    </source>
</evidence>
<organism evidence="1 2">
    <name type="scientific">Solanum verrucosum</name>
    <dbReference type="NCBI Taxonomy" id="315347"/>
    <lineage>
        <taxon>Eukaryota</taxon>
        <taxon>Viridiplantae</taxon>
        <taxon>Streptophyta</taxon>
        <taxon>Embryophyta</taxon>
        <taxon>Tracheophyta</taxon>
        <taxon>Spermatophyta</taxon>
        <taxon>Magnoliopsida</taxon>
        <taxon>eudicotyledons</taxon>
        <taxon>Gunneridae</taxon>
        <taxon>Pentapetalae</taxon>
        <taxon>asterids</taxon>
        <taxon>lamiids</taxon>
        <taxon>Solanales</taxon>
        <taxon>Solanaceae</taxon>
        <taxon>Solanoideae</taxon>
        <taxon>Solaneae</taxon>
        <taxon>Solanum</taxon>
    </lineage>
</organism>
<dbReference type="EMBL" id="CP133614">
    <property type="protein sequence ID" value="WMV18717.1"/>
    <property type="molecule type" value="Genomic_DNA"/>
</dbReference>
<evidence type="ECO:0000313" key="1">
    <source>
        <dbReference type="EMBL" id="WMV18717.1"/>
    </source>
</evidence>
<gene>
    <name evidence="1" type="ORF">MTR67_012102</name>
</gene>
<reference evidence="1" key="1">
    <citation type="submission" date="2023-08" db="EMBL/GenBank/DDBJ databases">
        <title>A de novo genome assembly of Solanum verrucosum Schlechtendal, a Mexican diploid species geographically isolated from the other diploid A-genome species in potato relatives.</title>
        <authorList>
            <person name="Hosaka K."/>
        </authorList>
    </citation>
    <scope>NUCLEOTIDE SEQUENCE</scope>
    <source>
        <tissue evidence="1">Young leaves</tissue>
    </source>
</reference>
<feature type="non-terminal residue" evidence="1">
    <location>
        <position position="1"/>
    </location>
</feature>
<protein>
    <submittedName>
        <fullName evidence="1">Uncharacterized protein</fullName>
    </submittedName>
</protein>